<sequence length="375" mass="41688">MARVSRLPMLVLALPVTLAADEQHARWLSNTFRIDPSITEITLVIEREPASAPVVLIRPDGSKYYYQRHPDHISWASTANRDLITLWQPIPGPWQASGNIDEQRGITLVSPFRLEVDALPSRVFQHERIKLNAELRQDDVTLDANYYLDGLSLNARLLPRRQGEGEGFELAPLAVGTFADDGTGLDEYPGDGKMTAELAFNALPGNYLFQAQASNQVLARSHEQEMIVYPMPLSLRFTVPDKADKWQLLIEADSVLQADSLVINGELTNPLEQKVAVSGQGNRIALPDALHPGNYRWRGRAFATTQDGREVQLNLAEQVIRVAPPVSAPVLSGDIEALPFWQRWPVLAAAAALLLLLLSGAGFWWRKKNVKKAKK</sequence>
<evidence type="ECO:0000256" key="1">
    <source>
        <dbReference type="SAM" id="Phobius"/>
    </source>
</evidence>
<evidence type="ECO:0008006" key="5">
    <source>
        <dbReference type="Google" id="ProtNLM"/>
    </source>
</evidence>
<accession>A0A2P7R7L5</accession>
<feature type="chain" id="PRO_5015137334" description="TIGR03503 family protein" evidence="2">
    <location>
        <begin position="20"/>
        <end position="375"/>
    </location>
</feature>
<dbReference type="EMBL" id="PXYG01000002">
    <property type="protein sequence ID" value="PSJ46214.1"/>
    <property type="molecule type" value="Genomic_DNA"/>
</dbReference>
<comment type="caution">
    <text evidence="3">The sequence shown here is derived from an EMBL/GenBank/DDBJ whole genome shotgun (WGS) entry which is preliminary data.</text>
</comment>
<keyword evidence="4" id="KW-1185">Reference proteome</keyword>
<protein>
    <recommendedName>
        <fullName evidence="5">TIGR03503 family protein</fullName>
    </recommendedName>
</protein>
<gene>
    <name evidence="3" type="ORF">C7H85_06110</name>
</gene>
<dbReference type="RefSeq" id="WP_106728831.1">
    <property type="nucleotide sequence ID" value="NZ_PXYG01000002.1"/>
</dbReference>
<keyword evidence="1" id="KW-0812">Transmembrane</keyword>
<dbReference type="AlphaFoldDB" id="A0A2P7R7L5"/>
<evidence type="ECO:0000313" key="3">
    <source>
        <dbReference type="EMBL" id="PSJ46214.1"/>
    </source>
</evidence>
<keyword evidence="1" id="KW-0472">Membrane</keyword>
<evidence type="ECO:0000313" key="4">
    <source>
        <dbReference type="Proteomes" id="UP000240243"/>
    </source>
</evidence>
<organism evidence="3 4">
    <name type="scientific">Zobellella endophytica</name>
    <dbReference type="NCBI Taxonomy" id="2116700"/>
    <lineage>
        <taxon>Bacteria</taxon>
        <taxon>Pseudomonadati</taxon>
        <taxon>Pseudomonadota</taxon>
        <taxon>Gammaproteobacteria</taxon>
        <taxon>Aeromonadales</taxon>
        <taxon>Aeromonadaceae</taxon>
        <taxon>Zobellella</taxon>
    </lineage>
</organism>
<dbReference type="Proteomes" id="UP000240243">
    <property type="component" value="Unassembled WGS sequence"/>
</dbReference>
<feature type="transmembrane region" description="Helical" evidence="1">
    <location>
        <begin position="344"/>
        <end position="365"/>
    </location>
</feature>
<dbReference type="OrthoDB" id="798937at2"/>
<keyword evidence="2" id="KW-0732">Signal</keyword>
<keyword evidence="1" id="KW-1133">Transmembrane helix</keyword>
<reference evidence="3 4" key="1">
    <citation type="submission" date="2018-03" db="EMBL/GenBank/DDBJ databases">
        <title>The draft genome of Zobellella sp. 59N8.</title>
        <authorList>
            <person name="Liu L."/>
            <person name="Li L."/>
            <person name="Zhang X."/>
            <person name="Liang L."/>
            <person name="Wang T."/>
        </authorList>
    </citation>
    <scope>NUCLEOTIDE SEQUENCE [LARGE SCALE GENOMIC DNA]</scope>
    <source>
        <strain evidence="3 4">59N8</strain>
    </source>
</reference>
<feature type="signal peptide" evidence="2">
    <location>
        <begin position="1"/>
        <end position="19"/>
    </location>
</feature>
<name>A0A2P7R7L5_9GAMM</name>
<proteinExistence type="predicted"/>
<evidence type="ECO:0000256" key="2">
    <source>
        <dbReference type="SAM" id="SignalP"/>
    </source>
</evidence>